<dbReference type="EMBL" id="OIVN01005501">
    <property type="protein sequence ID" value="SPD22735.1"/>
    <property type="molecule type" value="Genomic_DNA"/>
</dbReference>
<sequence>MESFGYHDSNIYDLLENRHYNVRQLVEHLGCHFEVPGSSPTKLLLDYPIHGSGGCGRVCVIYRSGVGLKGPAPLP</sequence>
<evidence type="ECO:0000313" key="1">
    <source>
        <dbReference type="EMBL" id="SPD22735.1"/>
    </source>
</evidence>
<organism evidence="1">
    <name type="scientific">Fagus sylvatica</name>
    <name type="common">Beechnut</name>
    <dbReference type="NCBI Taxonomy" id="28930"/>
    <lineage>
        <taxon>Eukaryota</taxon>
        <taxon>Viridiplantae</taxon>
        <taxon>Streptophyta</taxon>
        <taxon>Embryophyta</taxon>
        <taxon>Tracheophyta</taxon>
        <taxon>Spermatophyta</taxon>
        <taxon>Magnoliopsida</taxon>
        <taxon>eudicotyledons</taxon>
        <taxon>Gunneridae</taxon>
        <taxon>Pentapetalae</taxon>
        <taxon>rosids</taxon>
        <taxon>fabids</taxon>
        <taxon>Fagales</taxon>
        <taxon>Fagaceae</taxon>
        <taxon>Fagus</taxon>
    </lineage>
</organism>
<reference evidence="1" key="1">
    <citation type="submission" date="2018-02" db="EMBL/GenBank/DDBJ databases">
        <authorList>
            <person name="Cohen D.B."/>
            <person name="Kent A.D."/>
        </authorList>
    </citation>
    <scope>NUCLEOTIDE SEQUENCE</scope>
</reference>
<name>A0A2N9IEL7_FAGSY</name>
<dbReference type="AlphaFoldDB" id="A0A2N9IEL7"/>
<protein>
    <submittedName>
        <fullName evidence="1">Uncharacterized protein</fullName>
    </submittedName>
</protein>
<gene>
    <name evidence="1" type="ORF">FSB_LOCUS50617</name>
</gene>
<proteinExistence type="predicted"/>
<accession>A0A2N9IEL7</accession>